<evidence type="ECO:0000313" key="8">
    <source>
        <dbReference type="Proteomes" id="UP001164929"/>
    </source>
</evidence>
<keyword evidence="4 5" id="KW-0472">Membrane</keyword>
<gene>
    <name evidence="7" type="ORF">NC653_014175</name>
</gene>
<protein>
    <submittedName>
        <fullName evidence="7">UDP-galactose transporter 1</fullName>
    </submittedName>
</protein>
<proteinExistence type="predicted"/>
<feature type="transmembrane region" description="Helical" evidence="5">
    <location>
        <begin position="70"/>
        <end position="91"/>
    </location>
</feature>
<dbReference type="InterPro" id="IPR037185">
    <property type="entry name" value="EmrE-like"/>
</dbReference>
<name>A0AAD6QW94_9ROSI</name>
<accession>A0AAD6QW94</accession>
<evidence type="ECO:0000313" key="7">
    <source>
        <dbReference type="EMBL" id="KAJ6997859.1"/>
    </source>
</evidence>
<reference evidence="7" key="1">
    <citation type="journal article" date="2023" name="Mol. Ecol. Resour.">
        <title>Chromosome-level genome assembly of a triploid poplar Populus alba 'Berolinensis'.</title>
        <authorList>
            <person name="Chen S."/>
            <person name="Yu Y."/>
            <person name="Wang X."/>
            <person name="Wang S."/>
            <person name="Zhang T."/>
            <person name="Zhou Y."/>
            <person name="He R."/>
            <person name="Meng N."/>
            <person name="Wang Y."/>
            <person name="Liu W."/>
            <person name="Liu Z."/>
            <person name="Liu J."/>
            <person name="Guo Q."/>
            <person name="Huang H."/>
            <person name="Sederoff R.R."/>
            <person name="Wang G."/>
            <person name="Qu G."/>
            <person name="Chen S."/>
        </authorList>
    </citation>
    <scope>NUCLEOTIDE SEQUENCE</scope>
    <source>
        <strain evidence="7">SC-2020</strain>
    </source>
</reference>
<keyword evidence="3 5" id="KW-1133">Transmembrane helix</keyword>
<dbReference type="AlphaFoldDB" id="A0AAD6QW94"/>
<feature type="domain" description="Sugar phosphate transporter" evidence="6">
    <location>
        <begin position="30"/>
        <end position="304"/>
    </location>
</feature>
<keyword evidence="8" id="KW-1185">Reference proteome</keyword>
<keyword evidence="2 5" id="KW-0812">Transmembrane</keyword>
<dbReference type="EMBL" id="JAQIZT010000005">
    <property type="protein sequence ID" value="KAJ6997859.1"/>
    <property type="molecule type" value="Genomic_DNA"/>
</dbReference>
<feature type="transmembrane region" description="Helical" evidence="5">
    <location>
        <begin position="229"/>
        <end position="254"/>
    </location>
</feature>
<dbReference type="InterPro" id="IPR004853">
    <property type="entry name" value="Sugar_P_trans_dom"/>
</dbReference>
<feature type="transmembrane region" description="Helical" evidence="5">
    <location>
        <begin position="146"/>
        <end position="165"/>
    </location>
</feature>
<evidence type="ECO:0000256" key="4">
    <source>
        <dbReference type="ARBA" id="ARBA00023136"/>
    </source>
</evidence>
<feature type="transmembrane region" description="Helical" evidence="5">
    <location>
        <begin position="121"/>
        <end position="139"/>
    </location>
</feature>
<evidence type="ECO:0000256" key="1">
    <source>
        <dbReference type="ARBA" id="ARBA00004141"/>
    </source>
</evidence>
<evidence type="ECO:0000256" key="2">
    <source>
        <dbReference type="ARBA" id="ARBA00022692"/>
    </source>
</evidence>
<dbReference type="GO" id="GO:0016020">
    <property type="term" value="C:membrane"/>
    <property type="evidence" value="ECO:0007669"/>
    <property type="project" value="UniProtKB-SubCell"/>
</dbReference>
<dbReference type="SUPFAM" id="SSF103481">
    <property type="entry name" value="Multidrug resistance efflux transporter EmrE"/>
    <property type="match status" value="2"/>
</dbReference>
<feature type="transmembrane region" description="Helical" evidence="5">
    <location>
        <begin position="288"/>
        <end position="307"/>
    </location>
</feature>
<comment type="caution">
    <text evidence="7">The sequence shown here is derived from an EMBL/GenBank/DDBJ whole genome shotgun (WGS) entry which is preliminary data.</text>
</comment>
<dbReference type="Proteomes" id="UP001164929">
    <property type="component" value="Chromosome 5"/>
</dbReference>
<dbReference type="PANTHER" id="PTHR11132">
    <property type="entry name" value="SOLUTE CARRIER FAMILY 35"/>
    <property type="match status" value="1"/>
</dbReference>
<organism evidence="7 8">
    <name type="scientific">Populus alba x Populus x berolinensis</name>
    <dbReference type="NCBI Taxonomy" id="444605"/>
    <lineage>
        <taxon>Eukaryota</taxon>
        <taxon>Viridiplantae</taxon>
        <taxon>Streptophyta</taxon>
        <taxon>Embryophyta</taxon>
        <taxon>Tracheophyta</taxon>
        <taxon>Spermatophyta</taxon>
        <taxon>Magnoliopsida</taxon>
        <taxon>eudicotyledons</taxon>
        <taxon>Gunneridae</taxon>
        <taxon>Pentapetalae</taxon>
        <taxon>rosids</taxon>
        <taxon>fabids</taxon>
        <taxon>Malpighiales</taxon>
        <taxon>Salicaceae</taxon>
        <taxon>Saliceae</taxon>
        <taxon>Populus</taxon>
    </lineage>
</organism>
<dbReference type="Pfam" id="PF03151">
    <property type="entry name" value="TPT"/>
    <property type="match status" value="1"/>
</dbReference>
<evidence type="ECO:0000259" key="6">
    <source>
        <dbReference type="Pfam" id="PF03151"/>
    </source>
</evidence>
<evidence type="ECO:0000256" key="3">
    <source>
        <dbReference type="ARBA" id="ARBA00022989"/>
    </source>
</evidence>
<evidence type="ECO:0000256" key="5">
    <source>
        <dbReference type="SAM" id="Phobius"/>
    </source>
</evidence>
<sequence length="345" mass="39123">MFMYWNWSLLDVYGCHQRSSNLKLFLFTETGFQVSAISILHPFHMLIHWSLCGHQGSEDQTIDSDRRRRIFPMSFVFCINIVLGNVSLRFIPVSFMQTIKSFTPATTVVLQWLVWRKYFDWRIWASLVPIVGGILLTSVTELSFNMFGFCAALFGCLATSTKTILAESLLHGYKFDSILAVKCFETWKLHRDGHKHRVLHGTSCNHDLGLPAILVEGSGVINWFYTHEAVWSSLIIILSSGLLAFCLNFSIFYVIHSTTAVTFNVAGNLKVAFAVLISWMIFRNPISVMNAVGCAITLVGCTFYGYVRHLLSQQQPPPGTPRTPRTPRSRMELLPLVNDKLDDKV</sequence>
<feature type="transmembrane region" description="Helical" evidence="5">
    <location>
        <begin position="261"/>
        <end position="282"/>
    </location>
</feature>
<comment type="subcellular location">
    <subcellularLocation>
        <location evidence="1">Membrane</location>
        <topology evidence="1">Multi-pass membrane protein</topology>
    </subcellularLocation>
</comment>
<dbReference type="Gene3D" id="1.10.3730.20">
    <property type="match status" value="1"/>
</dbReference>
<dbReference type="InterPro" id="IPR050186">
    <property type="entry name" value="TPT_transporter"/>
</dbReference>